<dbReference type="RefSeq" id="WP_084058685.1">
    <property type="nucleotide sequence ID" value="NZ_FWXF01000018.1"/>
</dbReference>
<dbReference type="OrthoDB" id="5464482at2"/>
<gene>
    <name evidence="2" type="ORF">SAMN02746041_02762</name>
</gene>
<name>A0A1W1XSE8_9BACT</name>
<dbReference type="InterPro" id="IPR029062">
    <property type="entry name" value="Class_I_gatase-like"/>
</dbReference>
<evidence type="ECO:0000313" key="2">
    <source>
        <dbReference type="EMBL" id="SMC26772.1"/>
    </source>
</evidence>
<accession>A0A1W1XSE8</accession>
<dbReference type="SUPFAM" id="SSF52317">
    <property type="entry name" value="Class I glutamine amidotransferase-like"/>
    <property type="match status" value="1"/>
</dbReference>
<dbReference type="GO" id="GO:0016874">
    <property type="term" value="F:ligase activity"/>
    <property type="evidence" value="ECO:0007669"/>
    <property type="project" value="UniProtKB-KW"/>
</dbReference>
<dbReference type="InterPro" id="IPR019197">
    <property type="entry name" value="Biotin-prot_ligase_N"/>
</dbReference>
<dbReference type="Pfam" id="PF09825">
    <property type="entry name" value="BPL_N"/>
    <property type="match status" value="1"/>
</dbReference>
<dbReference type="AlphaFoldDB" id="A0A1W1XSE8"/>
<dbReference type="Gene3D" id="3.40.50.880">
    <property type="match status" value="1"/>
</dbReference>
<evidence type="ECO:0000259" key="1">
    <source>
        <dbReference type="Pfam" id="PF09825"/>
    </source>
</evidence>
<feature type="domain" description="Biotin-protein ligase N-terminal" evidence="1">
    <location>
        <begin position="50"/>
        <end position="92"/>
    </location>
</feature>
<reference evidence="2 3" key="1">
    <citation type="submission" date="2017-04" db="EMBL/GenBank/DDBJ databases">
        <authorList>
            <person name="Afonso C.L."/>
            <person name="Miller P.J."/>
            <person name="Scott M.A."/>
            <person name="Spackman E."/>
            <person name="Goraichik I."/>
            <person name="Dimitrov K.M."/>
            <person name="Suarez D.L."/>
            <person name="Swayne D.E."/>
        </authorList>
    </citation>
    <scope>NUCLEOTIDE SEQUENCE [LARGE SCALE GENOMIC DNA]</scope>
    <source>
        <strain evidence="2 3">DSM 13146</strain>
    </source>
</reference>
<dbReference type="Proteomes" id="UP000192783">
    <property type="component" value="Unassembled WGS sequence"/>
</dbReference>
<keyword evidence="3" id="KW-1185">Reference proteome</keyword>
<organism evidence="2 3">
    <name type="scientific">Desulfacinum hydrothermale DSM 13146</name>
    <dbReference type="NCBI Taxonomy" id="1121390"/>
    <lineage>
        <taxon>Bacteria</taxon>
        <taxon>Pseudomonadati</taxon>
        <taxon>Thermodesulfobacteriota</taxon>
        <taxon>Syntrophobacteria</taxon>
        <taxon>Syntrophobacterales</taxon>
        <taxon>Syntrophobacteraceae</taxon>
        <taxon>Desulfacinum</taxon>
    </lineage>
</organism>
<dbReference type="EMBL" id="FWXF01000018">
    <property type="protein sequence ID" value="SMC26772.1"/>
    <property type="molecule type" value="Genomic_DNA"/>
</dbReference>
<protein>
    <submittedName>
        <fullName evidence="2">Biotin-protein ligase, N terminal</fullName>
    </submittedName>
</protein>
<dbReference type="STRING" id="1121390.SAMN02746041_02762"/>
<keyword evidence="2" id="KW-0436">Ligase</keyword>
<proteinExistence type="predicted"/>
<sequence length="429" mass="47609">MIDTRRTPVALFWDQSLVWGLLFVDTFRCLDVPFRLVTASQIRRGILERFSVLVVPGGWATHKAQALDREGREAVRRFVEGGGAYLGICGGAGLALSSPSSLGLTSVGRKPLAERLPNVSGGVWVQGRSEHPCWRDLPPQIPVSIWWPSQFAVSDPASVEILAAYHGPAEDFQVADLRYADVQAHEGDWDAWEADYGIALNPKRLLGEPAIVTAPLGRGRIILSYPHLETPGCAWGNRLLLNMLEWVATARSGACPPGPGEPPMDGASWGPPGESALESVQRAHQDAQSLIAFGERNLLWRWRRPWLLQWQRGLRGLEYGSLAVCLRFLLEEMEKLRGKGDPDPAWDGPSRKLAERTHIFCRKAKRLLLEERAAGQNRSLSKLQSVNPTVDGLRKELFGRNMSHEGLSRSLFQILDHLLYRALAGSVLF</sequence>
<evidence type="ECO:0000313" key="3">
    <source>
        <dbReference type="Proteomes" id="UP000192783"/>
    </source>
</evidence>